<dbReference type="EMBL" id="JAHYIQ010000020">
    <property type="protein sequence ID" value="KAK1123686.1"/>
    <property type="molecule type" value="Genomic_DNA"/>
</dbReference>
<evidence type="ECO:0000256" key="1">
    <source>
        <dbReference type="SAM" id="MobiDB-lite"/>
    </source>
</evidence>
<evidence type="ECO:0000313" key="3">
    <source>
        <dbReference type="Proteomes" id="UP001177670"/>
    </source>
</evidence>
<gene>
    <name evidence="2" type="ORF">K0M31_008384</name>
</gene>
<dbReference type="Proteomes" id="UP001177670">
    <property type="component" value="Unassembled WGS sequence"/>
</dbReference>
<protein>
    <submittedName>
        <fullName evidence="2">Uncharacterized protein</fullName>
    </submittedName>
</protein>
<reference evidence="2" key="1">
    <citation type="submission" date="2021-10" db="EMBL/GenBank/DDBJ databases">
        <title>Melipona bicolor Genome sequencing and assembly.</title>
        <authorList>
            <person name="Araujo N.S."/>
            <person name="Arias M.C."/>
        </authorList>
    </citation>
    <scope>NUCLEOTIDE SEQUENCE</scope>
    <source>
        <strain evidence="2">USP_2M_L1-L4_2017</strain>
        <tissue evidence="2">Whole body</tissue>
    </source>
</reference>
<accession>A0AA40KKS0</accession>
<sequence length="61" mass="6790">FQLRTRASNDGGEIAKNPGLRPNNFTHPGLYPAEPEQSLEQITEPVENLHSSNRLNARLPP</sequence>
<proteinExistence type="predicted"/>
<keyword evidence="3" id="KW-1185">Reference proteome</keyword>
<feature type="non-terminal residue" evidence="2">
    <location>
        <position position="1"/>
    </location>
</feature>
<evidence type="ECO:0000313" key="2">
    <source>
        <dbReference type="EMBL" id="KAK1123686.1"/>
    </source>
</evidence>
<dbReference type="AlphaFoldDB" id="A0AA40KKS0"/>
<comment type="caution">
    <text evidence="2">The sequence shown here is derived from an EMBL/GenBank/DDBJ whole genome shotgun (WGS) entry which is preliminary data.</text>
</comment>
<name>A0AA40KKS0_9HYME</name>
<feature type="region of interest" description="Disordered" evidence="1">
    <location>
        <begin position="1"/>
        <end position="39"/>
    </location>
</feature>
<organism evidence="2 3">
    <name type="scientific">Melipona bicolor</name>
    <dbReference type="NCBI Taxonomy" id="60889"/>
    <lineage>
        <taxon>Eukaryota</taxon>
        <taxon>Metazoa</taxon>
        <taxon>Ecdysozoa</taxon>
        <taxon>Arthropoda</taxon>
        <taxon>Hexapoda</taxon>
        <taxon>Insecta</taxon>
        <taxon>Pterygota</taxon>
        <taxon>Neoptera</taxon>
        <taxon>Endopterygota</taxon>
        <taxon>Hymenoptera</taxon>
        <taxon>Apocrita</taxon>
        <taxon>Aculeata</taxon>
        <taxon>Apoidea</taxon>
        <taxon>Anthophila</taxon>
        <taxon>Apidae</taxon>
        <taxon>Melipona</taxon>
    </lineage>
</organism>